<name>A0ABD0JQ26_9CAEN</name>
<gene>
    <name evidence="2" type="ORF">BaRGS_00031811</name>
</gene>
<dbReference type="EMBL" id="JACVVK020000361">
    <property type="protein sequence ID" value="KAK7476952.1"/>
    <property type="molecule type" value="Genomic_DNA"/>
</dbReference>
<feature type="region of interest" description="Disordered" evidence="1">
    <location>
        <begin position="57"/>
        <end position="77"/>
    </location>
</feature>
<organism evidence="2 3">
    <name type="scientific">Batillaria attramentaria</name>
    <dbReference type="NCBI Taxonomy" id="370345"/>
    <lineage>
        <taxon>Eukaryota</taxon>
        <taxon>Metazoa</taxon>
        <taxon>Spiralia</taxon>
        <taxon>Lophotrochozoa</taxon>
        <taxon>Mollusca</taxon>
        <taxon>Gastropoda</taxon>
        <taxon>Caenogastropoda</taxon>
        <taxon>Sorbeoconcha</taxon>
        <taxon>Cerithioidea</taxon>
        <taxon>Batillariidae</taxon>
        <taxon>Batillaria</taxon>
    </lineage>
</organism>
<evidence type="ECO:0000256" key="1">
    <source>
        <dbReference type="SAM" id="MobiDB-lite"/>
    </source>
</evidence>
<proteinExistence type="predicted"/>
<dbReference type="Proteomes" id="UP001519460">
    <property type="component" value="Unassembled WGS sequence"/>
</dbReference>
<evidence type="ECO:0000313" key="2">
    <source>
        <dbReference type="EMBL" id="KAK7476952.1"/>
    </source>
</evidence>
<evidence type="ECO:0000313" key="3">
    <source>
        <dbReference type="Proteomes" id="UP001519460"/>
    </source>
</evidence>
<accession>A0ABD0JQ26</accession>
<dbReference type="AlphaFoldDB" id="A0ABD0JQ26"/>
<comment type="caution">
    <text evidence="2">The sequence shown here is derived from an EMBL/GenBank/DDBJ whole genome shotgun (WGS) entry which is preliminary data.</text>
</comment>
<reference evidence="2 3" key="1">
    <citation type="journal article" date="2023" name="Sci. Data">
        <title>Genome assembly of the Korean intertidal mud-creeper Batillaria attramentaria.</title>
        <authorList>
            <person name="Patra A.K."/>
            <person name="Ho P.T."/>
            <person name="Jun S."/>
            <person name="Lee S.J."/>
            <person name="Kim Y."/>
            <person name="Won Y.J."/>
        </authorList>
    </citation>
    <scope>NUCLEOTIDE SEQUENCE [LARGE SCALE GENOMIC DNA]</scope>
    <source>
        <strain evidence="2">Wonlab-2016</strain>
    </source>
</reference>
<protein>
    <submittedName>
        <fullName evidence="2">Uncharacterized protein</fullName>
    </submittedName>
</protein>
<sequence length="101" mass="11239">MNGSVVLRVDWRHIQVCNFAEIAPKGDSSGKAHNQCLPVGPRASKVKFLVTPPPHHNCKPVSVRPKSGSRVRSRDPAWSRRSSALRALIPLRLITPNQWNT</sequence>
<keyword evidence="3" id="KW-1185">Reference proteome</keyword>